<evidence type="ECO:0000256" key="1">
    <source>
        <dbReference type="SAM" id="SignalP"/>
    </source>
</evidence>
<feature type="chain" id="PRO_5026837928" description="Porin" evidence="1">
    <location>
        <begin position="26"/>
        <end position="412"/>
    </location>
</feature>
<dbReference type="AlphaFoldDB" id="A0A6L5QA02"/>
<evidence type="ECO:0008006" key="4">
    <source>
        <dbReference type="Google" id="ProtNLM"/>
    </source>
</evidence>
<evidence type="ECO:0000313" key="2">
    <source>
        <dbReference type="EMBL" id="MRX06527.1"/>
    </source>
</evidence>
<gene>
    <name evidence="2" type="ORF">GJ697_01600</name>
</gene>
<accession>A0A6L5QA02</accession>
<evidence type="ECO:0000313" key="3">
    <source>
        <dbReference type="Proteomes" id="UP000481037"/>
    </source>
</evidence>
<keyword evidence="1" id="KW-0732">Signal</keyword>
<comment type="caution">
    <text evidence="2">The sequence shown here is derived from an EMBL/GenBank/DDBJ whole genome shotgun (WGS) entry which is preliminary data.</text>
</comment>
<dbReference type="EMBL" id="WKJM01000001">
    <property type="protein sequence ID" value="MRX06527.1"/>
    <property type="molecule type" value="Genomic_DNA"/>
</dbReference>
<keyword evidence="3" id="KW-1185">Reference proteome</keyword>
<dbReference type="InterPro" id="IPR023614">
    <property type="entry name" value="Porin_dom_sf"/>
</dbReference>
<dbReference type="Proteomes" id="UP000481037">
    <property type="component" value="Unassembled WGS sequence"/>
</dbReference>
<sequence>MTFPSRSFHPAGWLALALAAGSAQAVEWRGLLDVRAVDSDASRSFLDSGMGKTRYDAGSPRLSIGQAVLRGDADISDSIGATLELSADQQHRGVVDVREAFLAWSPVPSGAWKMRVKAGFFFPPTSVEIDYDSVGWVPKHTISSSAINSWIGEELRTNGVEWSARRLGRYIDAPYDVGVVAAVFNGNDPTGTLLAWRGWSISDRIAGRFDTVKLPDLPVYRADGPIPRQWRDIHPYREVDGKPGYYAGANLNLGTRLELAALHYDNLGDPLTVKDWQYSWRTRFDHVSAVWRPQGRWELAMQAMRGDTLMGPNAVALDFQSWYALASHPLGPGTAALRYDRFRTREHDILPADPNNENGYGVALAYDWPLSDSLSLMTEALLVRSDRPARRLIAEQPSQTERSLTMSLRWRF</sequence>
<feature type="signal peptide" evidence="1">
    <location>
        <begin position="1"/>
        <end position="25"/>
    </location>
</feature>
<organism evidence="2 3">
    <name type="scientific">Duganella alba</name>
    <dbReference type="NCBI Taxonomy" id="2666081"/>
    <lineage>
        <taxon>Bacteria</taxon>
        <taxon>Pseudomonadati</taxon>
        <taxon>Pseudomonadota</taxon>
        <taxon>Betaproteobacteria</taxon>
        <taxon>Burkholderiales</taxon>
        <taxon>Oxalobacteraceae</taxon>
        <taxon>Telluria group</taxon>
        <taxon>Duganella</taxon>
    </lineage>
</organism>
<dbReference type="Gene3D" id="2.40.160.10">
    <property type="entry name" value="Porin"/>
    <property type="match status" value="1"/>
</dbReference>
<proteinExistence type="predicted"/>
<reference evidence="2 3" key="1">
    <citation type="submission" date="2019-11" db="EMBL/GenBank/DDBJ databases">
        <title>Novel species isolated from a subtropical stream in China.</title>
        <authorList>
            <person name="Lu H."/>
        </authorList>
    </citation>
    <scope>NUCLEOTIDE SEQUENCE [LARGE SCALE GENOMIC DNA]</scope>
    <source>
        <strain evidence="2 3">FT25W</strain>
    </source>
</reference>
<name>A0A6L5QA02_9BURK</name>
<dbReference type="SUPFAM" id="SSF56935">
    <property type="entry name" value="Porins"/>
    <property type="match status" value="1"/>
</dbReference>
<protein>
    <recommendedName>
        <fullName evidence="4">Porin</fullName>
    </recommendedName>
</protein>
<dbReference type="RefSeq" id="WP_154361857.1">
    <property type="nucleotide sequence ID" value="NZ_WKJM01000001.1"/>
</dbReference>